<feature type="binding site" evidence="7">
    <location>
        <position position="445"/>
    </location>
    <ligand>
        <name>L-aspartate</name>
        <dbReference type="ChEBI" id="CHEBI:29991"/>
    </ligand>
</feature>
<evidence type="ECO:0000256" key="2">
    <source>
        <dbReference type="ARBA" id="ARBA00022598"/>
    </source>
</evidence>
<comment type="caution">
    <text evidence="7">Lacks conserved residue(s) required for the propagation of feature annotation.</text>
</comment>
<keyword evidence="2 7" id="KW-0436">Ligase</keyword>
<dbReference type="GO" id="GO:0003676">
    <property type="term" value="F:nucleic acid binding"/>
    <property type="evidence" value="ECO:0007669"/>
    <property type="project" value="InterPro"/>
</dbReference>
<dbReference type="Proteomes" id="UP000216189">
    <property type="component" value="Unassembled WGS sequence"/>
</dbReference>
<feature type="binding site" evidence="7">
    <location>
        <begin position="531"/>
        <end position="534"/>
    </location>
    <ligand>
        <name>ATP</name>
        <dbReference type="ChEBI" id="CHEBI:30616"/>
    </ligand>
</feature>
<sequence>MYRSNTCGELRLSDAGKNVTLAGWVQRSRKMGGMTFIDLRDRYGITQLVFNEADDKALCEEANKLGREFCIQVKGIVSERQSKNNKISTGDIEIIAKELQVLSPSLTPPFTIEDETDGGDDLRMKYRYLDIRRNAVRKNLELRHRMTILIRNFLDSKQFMEIETPVLIGSTPEGARDFVVPSRMNPGQFYALPQSPQTLKQLLMVAGIDRYFQIAKCFRDEDLRADRQPEFTQIDCEMSFVDQDDVINLFEDMARHLFKEIRGVDIPKMQQMTWQEAMKKYGSDKPDLRFGMEFVELMDVLKLGKFGVFDEAAYIGGICVPGCANYTRKQLDQLTDFVKSQQVGAKGLVYIKYNEDGSVKSSIDKFYTTDDLAKVKEAMGANNGDLVLILSGDKPNKTRTQLCSLRLEMGNRLGLMDKNVFKCLWIVDFPLFEWSDEEQRLMATHHPFTMPNPDDIPLLDEHPEQVRAKAYDFVCNGIEVGGGSLRIHDTKLQEKMFEVLGFTPERAEAQFGFLMNAFKYGAPPHAGLAFGLDRFVSILAGLDSIRDCIAFPKNNSGRDVMLDAPSALDMKQLDELQIKVDLHQEK</sequence>
<keyword evidence="5 7" id="KW-0648">Protein biosynthesis</keyword>
<dbReference type="InterPro" id="IPR004365">
    <property type="entry name" value="NA-bd_OB_tRNA"/>
</dbReference>
<evidence type="ECO:0000313" key="9">
    <source>
        <dbReference type="EMBL" id="GJG26730.1"/>
    </source>
</evidence>
<gene>
    <name evidence="7 9" type="primary">aspS</name>
    <name evidence="10" type="ORF">CIK91_02095</name>
    <name evidence="9" type="ORF">PRRU23_04300</name>
</gene>
<keyword evidence="6 7" id="KW-0030">Aminoacyl-tRNA synthetase</keyword>
<comment type="similarity">
    <text evidence="1 7">Belongs to the class-II aminoacyl-tRNA synthetase family. Type 1 subfamily.</text>
</comment>
<dbReference type="PRINTS" id="PR01042">
    <property type="entry name" value="TRNASYNTHASP"/>
</dbReference>
<dbReference type="Pfam" id="PF01336">
    <property type="entry name" value="tRNA_anti-codon"/>
    <property type="match status" value="1"/>
</dbReference>
<evidence type="ECO:0000256" key="1">
    <source>
        <dbReference type="ARBA" id="ARBA00006303"/>
    </source>
</evidence>
<feature type="domain" description="Aminoacyl-transfer RNA synthetases class-II family profile" evidence="8">
    <location>
        <begin position="140"/>
        <end position="565"/>
    </location>
</feature>
<dbReference type="Pfam" id="PF02938">
    <property type="entry name" value="GAD"/>
    <property type="match status" value="1"/>
</dbReference>
<dbReference type="Proteomes" id="UP000887043">
    <property type="component" value="Unassembled WGS sequence"/>
</dbReference>
<keyword evidence="4 7" id="KW-0067">ATP-binding</keyword>
<dbReference type="Gene3D" id="2.40.50.140">
    <property type="entry name" value="Nucleic acid-binding proteins"/>
    <property type="match status" value="1"/>
</dbReference>
<dbReference type="GO" id="GO:0004815">
    <property type="term" value="F:aspartate-tRNA ligase activity"/>
    <property type="evidence" value="ECO:0007669"/>
    <property type="project" value="UniProtKB-UniRule"/>
</dbReference>
<comment type="function">
    <text evidence="7">Catalyzes the attachment of L-aspartate to tRNA(Asp) in a two-step reaction: L-aspartate is first activated by ATP to form Asp-AMP and then transferred to the acceptor end of tRNA(Asp).</text>
</comment>
<comment type="caution">
    <text evidence="9">The sequence shown here is derived from an EMBL/GenBank/DDBJ whole genome shotgun (WGS) entry which is preliminary data.</text>
</comment>
<dbReference type="RefSeq" id="WP_006283188.1">
    <property type="nucleotide sequence ID" value="NZ_BPTR01000001.1"/>
</dbReference>
<reference evidence="9" key="2">
    <citation type="submission" date="2021-08" db="EMBL/GenBank/DDBJ databases">
        <title>Prevotella lacticifex sp. nov., isolated from rumen of cow.</title>
        <authorList>
            <person name="Shinkai T."/>
            <person name="Ikeyama N."/>
            <person name="Kumagai M."/>
            <person name="Ohmori H."/>
            <person name="Sakamoto M."/>
            <person name="Ohkuma M."/>
            <person name="Mitsumori M."/>
        </authorList>
    </citation>
    <scope>NUCLEOTIDE SEQUENCE</scope>
    <source>
        <strain evidence="9">DSM 11371</strain>
    </source>
</reference>
<evidence type="ECO:0000256" key="3">
    <source>
        <dbReference type="ARBA" id="ARBA00022741"/>
    </source>
</evidence>
<evidence type="ECO:0000313" key="12">
    <source>
        <dbReference type="Proteomes" id="UP000887043"/>
    </source>
</evidence>
<feature type="binding site" evidence="7">
    <location>
        <position position="486"/>
    </location>
    <ligand>
        <name>L-aspartate</name>
        <dbReference type="ChEBI" id="CHEBI:29991"/>
    </ligand>
</feature>
<dbReference type="PANTHER" id="PTHR22594">
    <property type="entry name" value="ASPARTYL/LYSYL-TRNA SYNTHETASE"/>
    <property type="match status" value="1"/>
</dbReference>
<dbReference type="SUPFAM" id="SSF50249">
    <property type="entry name" value="Nucleic acid-binding proteins"/>
    <property type="match status" value="1"/>
</dbReference>
<evidence type="ECO:0000256" key="5">
    <source>
        <dbReference type="ARBA" id="ARBA00022917"/>
    </source>
</evidence>
<dbReference type="EC" id="6.1.1.12" evidence="7"/>
<accession>A0AA37I0G0</accession>
<dbReference type="InterPro" id="IPR029351">
    <property type="entry name" value="GAD_dom"/>
</dbReference>
<evidence type="ECO:0000313" key="10">
    <source>
        <dbReference type="EMBL" id="OYP56700.1"/>
    </source>
</evidence>
<protein>
    <recommendedName>
        <fullName evidence="7">Aspartate--tRNA ligase</fullName>
        <ecNumber evidence="7">6.1.1.12</ecNumber>
    </recommendedName>
    <alternativeName>
        <fullName evidence="7">Aspartyl-tRNA synthetase</fullName>
        <shortName evidence="7">AspRS</shortName>
    </alternativeName>
</protein>
<feature type="binding site" evidence="7">
    <location>
        <position position="173"/>
    </location>
    <ligand>
        <name>L-aspartate</name>
        <dbReference type="ChEBI" id="CHEBI:29991"/>
    </ligand>
</feature>
<feature type="region of interest" description="Aspartate" evidence="7">
    <location>
        <begin position="197"/>
        <end position="200"/>
    </location>
</feature>
<dbReference type="InterPro" id="IPR004364">
    <property type="entry name" value="Aa-tRNA-synt_II"/>
</dbReference>
<evidence type="ECO:0000256" key="7">
    <source>
        <dbReference type="HAMAP-Rule" id="MF_00044"/>
    </source>
</evidence>
<dbReference type="InterPro" id="IPR047090">
    <property type="entry name" value="AspRS_core"/>
</dbReference>
<keyword evidence="7" id="KW-0963">Cytoplasm</keyword>
<dbReference type="CDD" id="cd00777">
    <property type="entry name" value="AspRS_core"/>
    <property type="match status" value="1"/>
</dbReference>
<feature type="binding site" evidence="7">
    <location>
        <position position="479"/>
    </location>
    <ligand>
        <name>ATP</name>
        <dbReference type="ChEBI" id="CHEBI:30616"/>
    </ligand>
</feature>
<dbReference type="InterPro" id="IPR004115">
    <property type="entry name" value="GAD-like_sf"/>
</dbReference>
<dbReference type="EMBL" id="BPTR01000001">
    <property type="protein sequence ID" value="GJG26730.1"/>
    <property type="molecule type" value="Genomic_DNA"/>
</dbReference>
<dbReference type="GO" id="GO:0006422">
    <property type="term" value="P:aspartyl-tRNA aminoacylation"/>
    <property type="evidence" value="ECO:0007669"/>
    <property type="project" value="UniProtKB-UniRule"/>
</dbReference>
<dbReference type="AlphaFoldDB" id="A0AA37I0G0"/>
<comment type="catalytic activity">
    <reaction evidence="7">
        <text>tRNA(Asp) + L-aspartate + ATP = L-aspartyl-tRNA(Asp) + AMP + diphosphate</text>
        <dbReference type="Rhea" id="RHEA:19649"/>
        <dbReference type="Rhea" id="RHEA-COMP:9660"/>
        <dbReference type="Rhea" id="RHEA-COMP:9678"/>
        <dbReference type="ChEBI" id="CHEBI:29991"/>
        <dbReference type="ChEBI" id="CHEBI:30616"/>
        <dbReference type="ChEBI" id="CHEBI:33019"/>
        <dbReference type="ChEBI" id="CHEBI:78442"/>
        <dbReference type="ChEBI" id="CHEBI:78516"/>
        <dbReference type="ChEBI" id="CHEBI:456215"/>
        <dbReference type="EC" id="6.1.1.12"/>
    </reaction>
</comment>
<feature type="binding site" evidence="7">
    <location>
        <position position="219"/>
    </location>
    <ligand>
        <name>L-aspartate</name>
        <dbReference type="ChEBI" id="CHEBI:29991"/>
    </ligand>
</feature>
<dbReference type="InterPro" id="IPR002312">
    <property type="entry name" value="Asp/Asn-tRNA-synth_IIb"/>
</dbReference>
<dbReference type="Pfam" id="PF00152">
    <property type="entry name" value="tRNA-synt_2"/>
    <property type="match status" value="1"/>
</dbReference>
<evidence type="ECO:0000313" key="11">
    <source>
        <dbReference type="Proteomes" id="UP000216189"/>
    </source>
</evidence>
<dbReference type="PANTHER" id="PTHR22594:SF5">
    <property type="entry name" value="ASPARTATE--TRNA LIGASE, MITOCHONDRIAL"/>
    <property type="match status" value="1"/>
</dbReference>
<evidence type="ECO:0000256" key="4">
    <source>
        <dbReference type="ARBA" id="ARBA00022840"/>
    </source>
</evidence>
<dbReference type="GO" id="GO:0005524">
    <property type="term" value="F:ATP binding"/>
    <property type="evidence" value="ECO:0007669"/>
    <property type="project" value="UniProtKB-UniRule"/>
</dbReference>
<comment type="subcellular location">
    <subcellularLocation>
        <location evidence="7">Cytoplasm</location>
    </subcellularLocation>
</comment>
<dbReference type="HAMAP" id="MF_00044">
    <property type="entry name" value="Asp_tRNA_synth_type1"/>
    <property type="match status" value="1"/>
</dbReference>
<name>A0AA37I0G0_SEGBR</name>
<dbReference type="CDD" id="cd04317">
    <property type="entry name" value="EcAspRS_like_N"/>
    <property type="match status" value="1"/>
</dbReference>
<dbReference type="Gene3D" id="3.30.1360.30">
    <property type="entry name" value="GAD-like domain"/>
    <property type="match status" value="1"/>
</dbReference>
<dbReference type="NCBIfam" id="TIGR00459">
    <property type="entry name" value="aspS_bact"/>
    <property type="match status" value="1"/>
</dbReference>
<dbReference type="NCBIfam" id="NF001750">
    <property type="entry name" value="PRK00476.1"/>
    <property type="match status" value="1"/>
</dbReference>
<dbReference type="PROSITE" id="PS50862">
    <property type="entry name" value="AA_TRNA_LIGASE_II"/>
    <property type="match status" value="1"/>
</dbReference>
<organism evidence="9 12">
    <name type="scientific">Segatella bryantii</name>
    <name type="common">Prevotella bryantii</name>
    <dbReference type="NCBI Taxonomy" id="77095"/>
    <lineage>
        <taxon>Bacteria</taxon>
        <taxon>Pseudomonadati</taxon>
        <taxon>Bacteroidota</taxon>
        <taxon>Bacteroidia</taxon>
        <taxon>Bacteroidales</taxon>
        <taxon>Prevotellaceae</taxon>
        <taxon>Segatella</taxon>
    </lineage>
</organism>
<evidence type="ECO:0000259" key="8">
    <source>
        <dbReference type="PROSITE" id="PS50862"/>
    </source>
</evidence>
<proteinExistence type="inferred from homology"/>
<dbReference type="GeneID" id="72480214"/>
<dbReference type="InterPro" id="IPR047089">
    <property type="entry name" value="Asp-tRNA-ligase_1_N"/>
</dbReference>
<dbReference type="InterPro" id="IPR012340">
    <property type="entry name" value="NA-bd_OB-fold"/>
</dbReference>
<dbReference type="SUPFAM" id="SSF55261">
    <property type="entry name" value="GAD domain-like"/>
    <property type="match status" value="1"/>
</dbReference>
<dbReference type="Gene3D" id="3.30.930.10">
    <property type="entry name" value="Bira Bifunctional Protein, Domain 2"/>
    <property type="match status" value="1"/>
</dbReference>
<dbReference type="InterPro" id="IPR006195">
    <property type="entry name" value="aa-tRNA-synth_II"/>
</dbReference>
<dbReference type="SUPFAM" id="SSF55681">
    <property type="entry name" value="Class II aaRS and biotin synthetases"/>
    <property type="match status" value="1"/>
</dbReference>
<keyword evidence="11" id="KW-1185">Reference proteome</keyword>
<reference evidence="10 11" key="1">
    <citation type="submission" date="2017-08" db="EMBL/GenBank/DDBJ databases">
        <title>Comparative genomics of non-oral Prevotella species.</title>
        <authorList>
            <person name="Accetto T."/>
            <person name="Nograsek B."/>
            <person name="Avgustin G."/>
        </authorList>
    </citation>
    <scope>NUCLEOTIDE SEQUENCE [LARGE SCALE GENOMIC DNA]</scope>
    <source>
        <strain evidence="10 11">TC1-1</strain>
    </source>
</reference>
<dbReference type="EMBL" id="NPJF01000018">
    <property type="protein sequence ID" value="OYP56700.1"/>
    <property type="molecule type" value="Genomic_DNA"/>
</dbReference>
<keyword evidence="3 7" id="KW-0547">Nucleotide-binding</keyword>
<feature type="binding site" evidence="7">
    <location>
        <begin position="219"/>
        <end position="221"/>
    </location>
    <ligand>
        <name>ATP</name>
        <dbReference type="ChEBI" id="CHEBI:30616"/>
    </ligand>
</feature>
<evidence type="ECO:0000256" key="6">
    <source>
        <dbReference type="ARBA" id="ARBA00023146"/>
    </source>
</evidence>
<dbReference type="InterPro" id="IPR045864">
    <property type="entry name" value="aa-tRNA-synth_II/BPL/LPL"/>
</dbReference>
<feature type="binding site" evidence="7">
    <location>
        <position position="228"/>
    </location>
    <ligand>
        <name>ATP</name>
        <dbReference type="ChEBI" id="CHEBI:30616"/>
    </ligand>
</feature>
<dbReference type="InterPro" id="IPR004524">
    <property type="entry name" value="Asp-tRNA-ligase_1"/>
</dbReference>
<comment type="subunit">
    <text evidence="7">Homodimer.</text>
</comment>
<dbReference type="GO" id="GO:0005737">
    <property type="term" value="C:cytoplasm"/>
    <property type="evidence" value="ECO:0007669"/>
    <property type="project" value="UniProtKB-SubCell"/>
</dbReference>